<sequence length="269" mass="30649">MYLQKRDMNIASAARLVDQVLKEFTEMELGGCDEDDEASFGAIWNRSVRFCESITADGGEPIAPNKKDEWRRRGLRSRRKGRPGIPDADASNDCPRITQEEYYRSEVYNKILNDIIRELHLRFGSGMIRLMELCGSVSPRGNFCRWNEKHIKTIAADYYAIDFEGSLDNLESEAKCFGSMAKRIDDFSQLATTEDLCATMIQHDMDRTYPMLYRLVCLVCVLPVASAGVERSFSAMKQDKIRLRTTLGDAWLSNLLLLTLESDLTKTID</sequence>
<proteinExistence type="predicted"/>
<keyword evidence="4" id="KW-1185">Reference proteome</keyword>
<feature type="region of interest" description="Disordered" evidence="1">
    <location>
        <begin position="60"/>
        <end position="93"/>
    </location>
</feature>
<evidence type="ECO:0000313" key="4">
    <source>
        <dbReference type="Proteomes" id="UP001165121"/>
    </source>
</evidence>
<dbReference type="PANTHER" id="PTHR46289">
    <property type="entry name" value="52 KDA REPRESSOR OF THE INHIBITOR OF THE PROTEIN KINASE-LIKE PROTEIN-RELATED"/>
    <property type="match status" value="1"/>
</dbReference>
<dbReference type="AlphaFoldDB" id="A0A9W7DB97"/>
<dbReference type="InterPro" id="IPR052958">
    <property type="entry name" value="IFN-induced_PKR_regulator"/>
</dbReference>
<accession>A0A9W7DB97</accession>
<dbReference type="PANTHER" id="PTHR46289:SF14">
    <property type="entry name" value="DUF4371 DOMAIN-CONTAINING PROTEIN"/>
    <property type="match status" value="1"/>
</dbReference>
<reference evidence="3" key="1">
    <citation type="submission" date="2023-04" db="EMBL/GenBank/DDBJ databases">
        <title>Phytophthora fragariaefolia NBRC 109709.</title>
        <authorList>
            <person name="Ichikawa N."/>
            <person name="Sato H."/>
            <person name="Tonouchi N."/>
        </authorList>
    </citation>
    <scope>NUCLEOTIDE SEQUENCE</scope>
    <source>
        <strain evidence="3">NBRC 109709</strain>
    </source>
</reference>
<dbReference type="EMBL" id="BSXT01018994">
    <property type="protein sequence ID" value="GMG17264.1"/>
    <property type="molecule type" value="Genomic_DNA"/>
</dbReference>
<dbReference type="GO" id="GO:0046983">
    <property type="term" value="F:protein dimerization activity"/>
    <property type="evidence" value="ECO:0007669"/>
    <property type="project" value="InterPro"/>
</dbReference>
<evidence type="ECO:0000259" key="2">
    <source>
        <dbReference type="Pfam" id="PF05699"/>
    </source>
</evidence>
<feature type="domain" description="HAT C-terminal dimerisation" evidence="2">
    <location>
        <begin position="207"/>
        <end position="263"/>
    </location>
</feature>
<evidence type="ECO:0000313" key="3">
    <source>
        <dbReference type="EMBL" id="GMG17264.1"/>
    </source>
</evidence>
<gene>
    <name evidence="3" type="ORF">Pfra01_003008200</name>
</gene>
<comment type="caution">
    <text evidence="3">The sequence shown here is derived from an EMBL/GenBank/DDBJ whole genome shotgun (WGS) entry which is preliminary data.</text>
</comment>
<dbReference type="Pfam" id="PF05699">
    <property type="entry name" value="Dimer_Tnp_hAT"/>
    <property type="match status" value="1"/>
</dbReference>
<feature type="compositionally biased region" description="Basic residues" evidence="1">
    <location>
        <begin position="73"/>
        <end position="82"/>
    </location>
</feature>
<name>A0A9W7DB97_9STRA</name>
<dbReference type="InterPro" id="IPR008906">
    <property type="entry name" value="HATC_C_dom"/>
</dbReference>
<protein>
    <submittedName>
        <fullName evidence="3">Unnamed protein product</fullName>
    </submittedName>
</protein>
<evidence type="ECO:0000256" key="1">
    <source>
        <dbReference type="SAM" id="MobiDB-lite"/>
    </source>
</evidence>
<organism evidence="3 4">
    <name type="scientific">Phytophthora fragariaefolia</name>
    <dbReference type="NCBI Taxonomy" id="1490495"/>
    <lineage>
        <taxon>Eukaryota</taxon>
        <taxon>Sar</taxon>
        <taxon>Stramenopiles</taxon>
        <taxon>Oomycota</taxon>
        <taxon>Peronosporomycetes</taxon>
        <taxon>Peronosporales</taxon>
        <taxon>Peronosporaceae</taxon>
        <taxon>Phytophthora</taxon>
    </lineage>
</organism>
<dbReference type="Proteomes" id="UP001165121">
    <property type="component" value="Unassembled WGS sequence"/>
</dbReference>
<dbReference type="OrthoDB" id="146101at2759"/>